<proteinExistence type="predicted"/>
<keyword evidence="3" id="KW-1185">Reference proteome</keyword>
<accession>A0AAV6PFA9</accession>
<feature type="compositionally biased region" description="Polar residues" evidence="1">
    <location>
        <begin position="8"/>
        <end position="21"/>
    </location>
</feature>
<feature type="compositionally biased region" description="Basic and acidic residues" evidence="1">
    <location>
        <begin position="157"/>
        <end position="169"/>
    </location>
</feature>
<feature type="compositionally biased region" description="Polar residues" evidence="1">
    <location>
        <begin position="29"/>
        <end position="46"/>
    </location>
</feature>
<reference evidence="2 3" key="1">
    <citation type="journal article" date="2021" name="Sci. Rep.">
        <title>Chromosome anchoring in Senegalese sole (Solea senegalensis) reveals sex-associated markers and genome rearrangements in flatfish.</title>
        <authorList>
            <person name="Guerrero-Cozar I."/>
            <person name="Gomez-Garrido J."/>
            <person name="Berbel C."/>
            <person name="Martinez-Blanch J.F."/>
            <person name="Alioto T."/>
            <person name="Claros M.G."/>
            <person name="Gagnaire P.A."/>
            <person name="Manchado M."/>
        </authorList>
    </citation>
    <scope>NUCLEOTIDE SEQUENCE [LARGE SCALE GENOMIC DNA]</scope>
    <source>
        <strain evidence="2">Sse05_10M</strain>
    </source>
</reference>
<evidence type="ECO:0000313" key="3">
    <source>
        <dbReference type="Proteomes" id="UP000693946"/>
    </source>
</evidence>
<evidence type="ECO:0000256" key="1">
    <source>
        <dbReference type="SAM" id="MobiDB-lite"/>
    </source>
</evidence>
<organism evidence="2 3">
    <name type="scientific">Solea senegalensis</name>
    <name type="common">Senegalese sole</name>
    <dbReference type="NCBI Taxonomy" id="28829"/>
    <lineage>
        <taxon>Eukaryota</taxon>
        <taxon>Metazoa</taxon>
        <taxon>Chordata</taxon>
        <taxon>Craniata</taxon>
        <taxon>Vertebrata</taxon>
        <taxon>Euteleostomi</taxon>
        <taxon>Actinopterygii</taxon>
        <taxon>Neopterygii</taxon>
        <taxon>Teleostei</taxon>
        <taxon>Neoteleostei</taxon>
        <taxon>Acanthomorphata</taxon>
        <taxon>Carangaria</taxon>
        <taxon>Pleuronectiformes</taxon>
        <taxon>Pleuronectoidei</taxon>
        <taxon>Soleidae</taxon>
        <taxon>Solea</taxon>
    </lineage>
</organism>
<name>A0AAV6PFA9_SOLSE</name>
<feature type="compositionally biased region" description="Basic residues" evidence="1">
    <location>
        <begin position="170"/>
        <end position="181"/>
    </location>
</feature>
<comment type="caution">
    <text evidence="2">The sequence shown here is derived from an EMBL/GenBank/DDBJ whole genome shotgun (WGS) entry which is preliminary data.</text>
</comment>
<evidence type="ECO:0000313" key="2">
    <source>
        <dbReference type="EMBL" id="KAG7455618.1"/>
    </source>
</evidence>
<dbReference type="EMBL" id="JAGKHQ010001500">
    <property type="protein sequence ID" value="KAG7455618.1"/>
    <property type="molecule type" value="Genomic_DNA"/>
</dbReference>
<sequence length="181" mass="20295">MPPKKTNRGQIHQSSLTNFATSPAKDKLTASNMNPTADTGATTSVDCQKQSEADITTTEESDYWRQVLAVHAETPLSSTSKTCGPQDSHGRLFEPLTSPELNSFYKSHTNRGSVRGRSSRQQGHTVSNIRVEPGRRFFTNINTFTSHRHILHTNRNIKTDERVNETTEKNRKKKKGKTLLS</sequence>
<gene>
    <name evidence="2" type="ORF">JOB18_005101</name>
</gene>
<dbReference type="AlphaFoldDB" id="A0AAV6PFA9"/>
<feature type="region of interest" description="Disordered" evidence="1">
    <location>
        <begin position="1"/>
        <end position="46"/>
    </location>
</feature>
<dbReference type="Proteomes" id="UP000693946">
    <property type="component" value="Unassembled WGS sequence"/>
</dbReference>
<protein>
    <submittedName>
        <fullName evidence="2">Uncharacterized protein</fullName>
    </submittedName>
</protein>
<feature type="region of interest" description="Disordered" evidence="1">
    <location>
        <begin position="156"/>
        <end position="181"/>
    </location>
</feature>